<feature type="transmembrane region" description="Helical" evidence="1">
    <location>
        <begin position="80"/>
        <end position="104"/>
    </location>
</feature>
<evidence type="ECO:0000313" key="3">
    <source>
        <dbReference type="Proteomes" id="UP000698028"/>
    </source>
</evidence>
<keyword evidence="1" id="KW-1133">Transmembrane helix</keyword>
<dbReference type="Proteomes" id="UP000698028">
    <property type="component" value="Unassembled WGS sequence"/>
</dbReference>
<keyword evidence="1" id="KW-0472">Membrane</keyword>
<sequence length="143" mass="15300">MEQRALWMARAAGAVFLLLFLLTILQALAAIRMAEGWIWAVVLPMPFYLYAMFATWRALTLVARGAKLAPQLSRLMRRSGIALFIGGLVEVFGTNVVLVGSGAAAQPINITAIVIGVIGVGLFGLAGLIDEGRAARAELDEFV</sequence>
<evidence type="ECO:0008006" key="4">
    <source>
        <dbReference type="Google" id="ProtNLM"/>
    </source>
</evidence>
<keyword evidence="3" id="KW-1185">Reference proteome</keyword>
<name>A0ABS6V684_9SPHN</name>
<evidence type="ECO:0000313" key="2">
    <source>
        <dbReference type="EMBL" id="MBW0145082.1"/>
    </source>
</evidence>
<protein>
    <recommendedName>
        <fullName evidence="4">DUF2975 domain-containing protein</fullName>
    </recommendedName>
</protein>
<organism evidence="2 3">
    <name type="scientific">Sphingomicrobium clamense</name>
    <dbReference type="NCBI Taxonomy" id="2851013"/>
    <lineage>
        <taxon>Bacteria</taxon>
        <taxon>Pseudomonadati</taxon>
        <taxon>Pseudomonadota</taxon>
        <taxon>Alphaproteobacteria</taxon>
        <taxon>Sphingomonadales</taxon>
        <taxon>Sphingomonadaceae</taxon>
        <taxon>Sphingomicrobium</taxon>
    </lineage>
</organism>
<keyword evidence="1" id="KW-0812">Transmembrane</keyword>
<feature type="transmembrane region" description="Helical" evidence="1">
    <location>
        <begin position="37"/>
        <end position="59"/>
    </location>
</feature>
<accession>A0ABS6V684</accession>
<feature type="transmembrane region" description="Helical" evidence="1">
    <location>
        <begin position="110"/>
        <end position="129"/>
    </location>
</feature>
<dbReference type="EMBL" id="JAHVAH010000001">
    <property type="protein sequence ID" value="MBW0145082.1"/>
    <property type="molecule type" value="Genomic_DNA"/>
</dbReference>
<reference evidence="2 3" key="1">
    <citation type="submission" date="2021-07" db="EMBL/GenBank/DDBJ databases">
        <title>The draft genome sequence of Sphingomicrobium sp. B8.</title>
        <authorList>
            <person name="Mu L."/>
        </authorList>
    </citation>
    <scope>NUCLEOTIDE SEQUENCE [LARGE SCALE GENOMIC DNA]</scope>
    <source>
        <strain evidence="2 3">B8</strain>
    </source>
</reference>
<comment type="caution">
    <text evidence="2">The sequence shown here is derived from an EMBL/GenBank/DDBJ whole genome shotgun (WGS) entry which is preliminary data.</text>
</comment>
<proteinExistence type="predicted"/>
<gene>
    <name evidence="2" type="ORF">KTQ36_07205</name>
</gene>
<dbReference type="RefSeq" id="WP_218633020.1">
    <property type="nucleotide sequence ID" value="NZ_JAHVAH010000001.1"/>
</dbReference>
<evidence type="ECO:0000256" key="1">
    <source>
        <dbReference type="SAM" id="Phobius"/>
    </source>
</evidence>